<dbReference type="Gene3D" id="2.30.31.20">
    <property type="entry name" value="Sporulation-specific cell division protein SsgB"/>
    <property type="match status" value="1"/>
</dbReference>
<evidence type="ECO:0000256" key="3">
    <source>
        <dbReference type="ARBA" id="ARBA00022618"/>
    </source>
</evidence>
<reference evidence="7 8" key="1">
    <citation type="submission" date="2017-04" db="EMBL/GenBank/DDBJ databases">
        <authorList>
            <person name="Afonso C.L."/>
            <person name="Miller P.J."/>
            <person name="Scott M.A."/>
            <person name="Spackman E."/>
            <person name="Goraichik I."/>
            <person name="Dimitrov K.M."/>
            <person name="Suarez D.L."/>
            <person name="Swayne D.E."/>
        </authorList>
    </citation>
    <scope>NUCLEOTIDE SEQUENCE [LARGE SCALE GENOMIC DNA]</scope>
    <source>
        <strain evidence="7 8">DSM 43828</strain>
    </source>
</reference>
<dbReference type="Pfam" id="PF04686">
    <property type="entry name" value="SsgA"/>
    <property type="match status" value="1"/>
</dbReference>
<evidence type="ECO:0000256" key="4">
    <source>
        <dbReference type="ARBA" id="ARBA00022969"/>
    </source>
</evidence>
<keyword evidence="8" id="KW-1185">Reference proteome</keyword>
<dbReference type="GO" id="GO:0030428">
    <property type="term" value="C:cell septum"/>
    <property type="evidence" value="ECO:0007669"/>
    <property type="project" value="UniProtKB-SubCell"/>
</dbReference>
<evidence type="ECO:0000256" key="6">
    <source>
        <dbReference type="ARBA" id="ARBA00023306"/>
    </source>
</evidence>
<dbReference type="GO" id="GO:0000917">
    <property type="term" value="P:division septum assembly"/>
    <property type="evidence" value="ECO:0007669"/>
    <property type="project" value="UniProtKB-KW"/>
</dbReference>
<protein>
    <submittedName>
        <fullName evidence="7">Streptomyces sporulation and cell division protein, SsgA</fullName>
    </submittedName>
</protein>
<dbReference type="RefSeq" id="WP_033381010.1">
    <property type="nucleotide sequence ID" value="NZ_FWXV01000002.1"/>
</dbReference>
<evidence type="ECO:0000256" key="2">
    <source>
        <dbReference type="ARBA" id="ARBA00009323"/>
    </source>
</evidence>
<accession>A0A1Y5XEE8</accession>
<comment type="subcellular location">
    <subcellularLocation>
        <location evidence="1">Cell septum</location>
    </subcellularLocation>
</comment>
<gene>
    <name evidence="7" type="ORF">SAMN05661093_02039</name>
</gene>
<name>A0A1Y5XEE8_KIBAR</name>
<keyword evidence="4" id="KW-0749">Sporulation</keyword>
<proteinExistence type="inferred from homology"/>
<dbReference type="EMBL" id="FWXV01000002">
    <property type="protein sequence ID" value="SMC85180.1"/>
    <property type="molecule type" value="Genomic_DNA"/>
</dbReference>
<evidence type="ECO:0000256" key="5">
    <source>
        <dbReference type="ARBA" id="ARBA00023210"/>
    </source>
</evidence>
<comment type="similarity">
    <text evidence="2">Belongs to the SsgA family.</text>
</comment>
<keyword evidence="5" id="KW-0717">Septation</keyword>
<dbReference type="OrthoDB" id="3853096at2"/>
<organism evidence="7 8">
    <name type="scientific">Kibdelosporangium aridum</name>
    <dbReference type="NCBI Taxonomy" id="2030"/>
    <lineage>
        <taxon>Bacteria</taxon>
        <taxon>Bacillati</taxon>
        <taxon>Actinomycetota</taxon>
        <taxon>Actinomycetes</taxon>
        <taxon>Pseudonocardiales</taxon>
        <taxon>Pseudonocardiaceae</taxon>
        <taxon>Kibdelosporangium</taxon>
    </lineage>
</organism>
<keyword evidence="3 7" id="KW-0132">Cell division</keyword>
<keyword evidence="6" id="KW-0131">Cell cycle</keyword>
<dbReference type="InterPro" id="IPR038658">
    <property type="entry name" value="SsgB_sf"/>
</dbReference>
<evidence type="ECO:0000313" key="8">
    <source>
        <dbReference type="Proteomes" id="UP000192674"/>
    </source>
</evidence>
<evidence type="ECO:0000256" key="1">
    <source>
        <dbReference type="ARBA" id="ARBA00004431"/>
    </source>
</evidence>
<evidence type="ECO:0000313" key="7">
    <source>
        <dbReference type="EMBL" id="SMC85180.1"/>
    </source>
</evidence>
<dbReference type="Proteomes" id="UP000192674">
    <property type="component" value="Unassembled WGS sequence"/>
</dbReference>
<dbReference type="InterPro" id="IPR006776">
    <property type="entry name" value="SsgB"/>
</dbReference>
<sequence>MTRDDHTEIITTVTFDLVSAHPVPVDVELRYDTRDPFAVYALFEPEGARAVQWILSRDLLADGLIVRSGDGDVRVWPDPENEEMVIIEFVTPKGQARFEAHAQDLADFLDTTYEVVLPGAEENWFDFDAEIERMIAAG</sequence>
<dbReference type="GO" id="GO:0030435">
    <property type="term" value="P:sporulation resulting in formation of a cellular spore"/>
    <property type="evidence" value="ECO:0007669"/>
    <property type="project" value="UniProtKB-KW"/>
</dbReference>
<dbReference type="AlphaFoldDB" id="A0A1Y5XEE8"/>